<dbReference type="PROSITE" id="PS50850">
    <property type="entry name" value="MFS"/>
    <property type="match status" value="1"/>
</dbReference>
<dbReference type="Pfam" id="PF07690">
    <property type="entry name" value="MFS_1"/>
    <property type="match status" value="1"/>
</dbReference>
<evidence type="ECO:0000256" key="6">
    <source>
        <dbReference type="ARBA" id="ARBA00022989"/>
    </source>
</evidence>
<comment type="caution">
    <text evidence="10">The sequence shown here is derived from an EMBL/GenBank/DDBJ whole genome shotgun (WGS) entry which is preliminary data.</text>
</comment>
<evidence type="ECO:0000313" key="11">
    <source>
        <dbReference type="Proteomes" id="UP000321491"/>
    </source>
</evidence>
<feature type="transmembrane region" description="Helical" evidence="8">
    <location>
        <begin position="55"/>
        <end position="74"/>
    </location>
</feature>
<proteinExistence type="inferred from homology"/>
<evidence type="ECO:0000256" key="2">
    <source>
        <dbReference type="ARBA" id="ARBA00008335"/>
    </source>
</evidence>
<keyword evidence="4" id="KW-1003">Cell membrane</keyword>
<gene>
    <name evidence="10" type="ORF">CQU01_01780</name>
</gene>
<accession>A0A511UTL9</accession>
<evidence type="ECO:0000256" key="1">
    <source>
        <dbReference type="ARBA" id="ARBA00004651"/>
    </source>
</evidence>
<evidence type="ECO:0000256" key="7">
    <source>
        <dbReference type="ARBA" id="ARBA00023136"/>
    </source>
</evidence>
<evidence type="ECO:0000256" key="4">
    <source>
        <dbReference type="ARBA" id="ARBA00022475"/>
    </source>
</evidence>
<evidence type="ECO:0000256" key="3">
    <source>
        <dbReference type="ARBA" id="ARBA00022448"/>
    </source>
</evidence>
<keyword evidence="3" id="KW-0813">Transport</keyword>
<feature type="transmembrane region" description="Helical" evidence="8">
    <location>
        <begin position="343"/>
        <end position="366"/>
    </location>
</feature>
<dbReference type="GO" id="GO:0022857">
    <property type="term" value="F:transmembrane transporter activity"/>
    <property type="evidence" value="ECO:0007669"/>
    <property type="project" value="InterPro"/>
</dbReference>
<keyword evidence="5 8" id="KW-0812">Transmembrane</keyword>
<feature type="domain" description="Major facilitator superfamily (MFS) profile" evidence="9">
    <location>
        <begin position="17"/>
        <end position="396"/>
    </location>
</feature>
<feature type="transmembrane region" description="Helical" evidence="8">
    <location>
        <begin position="12"/>
        <end position="35"/>
    </location>
</feature>
<feature type="transmembrane region" description="Helical" evidence="8">
    <location>
        <begin position="220"/>
        <end position="241"/>
    </location>
</feature>
<comment type="similarity">
    <text evidence="2">Belongs to the major facilitator superfamily.</text>
</comment>
<organism evidence="10 11">
    <name type="scientific">Cerasibacillus quisquiliarum</name>
    <dbReference type="NCBI Taxonomy" id="227865"/>
    <lineage>
        <taxon>Bacteria</taxon>
        <taxon>Bacillati</taxon>
        <taxon>Bacillota</taxon>
        <taxon>Bacilli</taxon>
        <taxon>Bacillales</taxon>
        <taxon>Bacillaceae</taxon>
        <taxon>Cerasibacillus</taxon>
    </lineage>
</organism>
<feature type="transmembrane region" description="Helical" evidence="8">
    <location>
        <begin position="372"/>
        <end position="392"/>
    </location>
</feature>
<dbReference type="SUPFAM" id="SSF103473">
    <property type="entry name" value="MFS general substrate transporter"/>
    <property type="match status" value="1"/>
</dbReference>
<dbReference type="CDD" id="cd17324">
    <property type="entry name" value="MFS_NepI_like"/>
    <property type="match status" value="1"/>
</dbReference>
<feature type="transmembrane region" description="Helical" evidence="8">
    <location>
        <begin position="285"/>
        <end position="302"/>
    </location>
</feature>
<dbReference type="Gene3D" id="1.20.1250.20">
    <property type="entry name" value="MFS general substrate transporter like domains"/>
    <property type="match status" value="1"/>
</dbReference>
<comment type="subcellular location">
    <subcellularLocation>
        <location evidence="1">Cell membrane</location>
        <topology evidence="1">Multi-pass membrane protein</topology>
    </subcellularLocation>
</comment>
<feature type="transmembrane region" description="Helical" evidence="8">
    <location>
        <begin position="308"/>
        <end position="331"/>
    </location>
</feature>
<keyword evidence="6 8" id="KW-1133">Transmembrane helix</keyword>
<dbReference type="EMBL" id="BJXW01000003">
    <property type="protein sequence ID" value="GEN29940.1"/>
    <property type="molecule type" value="Genomic_DNA"/>
</dbReference>
<feature type="transmembrane region" description="Helical" evidence="8">
    <location>
        <begin position="169"/>
        <end position="191"/>
    </location>
</feature>
<name>A0A511UTL9_9BACI</name>
<keyword evidence="11" id="KW-1185">Reference proteome</keyword>
<feature type="transmembrane region" description="Helical" evidence="8">
    <location>
        <begin position="142"/>
        <end position="163"/>
    </location>
</feature>
<dbReference type="GO" id="GO:0005886">
    <property type="term" value="C:plasma membrane"/>
    <property type="evidence" value="ECO:0007669"/>
    <property type="project" value="UniProtKB-SubCell"/>
</dbReference>
<dbReference type="InterPro" id="IPR020846">
    <property type="entry name" value="MFS_dom"/>
</dbReference>
<protein>
    <submittedName>
        <fullName evidence="10">MFS transporter</fullName>
    </submittedName>
</protein>
<dbReference type="RefSeq" id="WP_246118008.1">
    <property type="nucleotide sequence ID" value="NZ_BJXW01000003.1"/>
</dbReference>
<dbReference type="PANTHER" id="PTHR43271:SF1">
    <property type="entry name" value="INNER MEMBRANE TRANSPORT PROTEIN YNFM"/>
    <property type="match status" value="1"/>
</dbReference>
<feature type="transmembrane region" description="Helical" evidence="8">
    <location>
        <begin position="256"/>
        <end position="278"/>
    </location>
</feature>
<dbReference type="InterPro" id="IPR036259">
    <property type="entry name" value="MFS_trans_sf"/>
</dbReference>
<sequence>MNQGQRYTLRDVYFWKISISLALASFFIFASIYAIQPLLPLFVEDYGISVSASSLLLSLTIIGLIIGLVIFGFLSDRFGRTIFIKLSLIGTVIPFILIPQIQSYALFMTLRFFQGILAAALLASALAYLSEEMDQKSVGVATGLYISSNALGGMAGRVFIGYVTDYYSWQIAFYLLGAIGLGIFIIVFISLPRSRFFNPSKLPIKHDFIGFAHHLKNPRLLVIFGLGTVLQLSFTGVWTYLPFHLQEPPFNLSLKFISYLFFAYSIGVIASPIAGWMVGYMKLTPMRIIAIIVLSIGAFMTLSSSLYIIVFGLCVLCLGFFIAHSLTATTVSEQATHHKGSAASLYLVAYYIGVASGSTLLSPVWSFLGWEGLILVSGLVPIIYVLFTQLVIKKYHAY</sequence>
<dbReference type="AlphaFoldDB" id="A0A511UTL9"/>
<dbReference type="InterPro" id="IPR011701">
    <property type="entry name" value="MFS"/>
</dbReference>
<evidence type="ECO:0000256" key="8">
    <source>
        <dbReference type="SAM" id="Phobius"/>
    </source>
</evidence>
<dbReference type="Proteomes" id="UP000321491">
    <property type="component" value="Unassembled WGS sequence"/>
</dbReference>
<dbReference type="PANTHER" id="PTHR43271">
    <property type="entry name" value="BLL2771 PROTEIN"/>
    <property type="match status" value="1"/>
</dbReference>
<reference evidence="10 11" key="1">
    <citation type="submission" date="2019-07" db="EMBL/GenBank/DDBJ databases">
        <title>Whole genome shotgun sequence of Cerasibacillus quisquiliarum NBRC 102429.</title>
        <authorList>
            <person name="Hosoyama A."/>
            <person name="Uohara A."/>
            <person name="Ohji S."/>
            <person name="Ichikawa N."/>
        </authorList>
    </citation>
    <scope>NUCLEOTIDE SEQUENCE [LARGE SCALE GENOMIC DNA]</scope>
    <source>
        <strain evidence="10 11">NBRC 102429</strain>
    </source>
</reference>
<evidence type="ECO:0000313" key="10">
    <source>
        <dbReference type="EMBL" id="GEN29940.1"/>
    </source>
</evidence>
<feature type="transmembrane region" description="Helical" evidence="8">
    <location>
        <begin position="86"/>
        <end position="106"/>
    </location>
</feature>
<evidence type="ECO:0000259" key="9">
    <source>
        <dbReference type="PROSITE" id="PS50850"/>
    </source>
</evidence>
<evidence type="ECO:0000256" key="5">
    <source>
        <dbReference type="ARBA" id="ARBA00022692"/>
    </source>
</evidence>
<feature type="transmembrane region" description="Helical" evidence="8">
    <location>
        <begin position="112"/>
        <end position="130"/>
    </location>
</feature>
<keyword evidence="7 8" id="KW-0472">Membrane</keyword>